<name>A0AAD8W959_LOLMU</name>
<evidence type="ECO:0000259" key="1">
    <source>
        <dbReference type="Pfam" id="PF00646"/>
    </source>
</evidence>
<dbReference type="AlphaFoldDB" id="A0AAD8W959"/>
<comment type="caution">
    <text evidence="3">The sequence shown here is derived from an EMBL/GenBank/DDBJ whole genome shotgun (WGS) entry which is preliminary data.</text>
</comment>
<dbReference type="EMBL" id="JAUUTY010000004">
    <property type="protein sequence ID" value="KAK1645467.1"/>
    <property type="molecule type" value="Genomic_DNA"/>
</dbReference>
<keyword evidence="4" id="KW-1185">Reference proteome</keyword>
<organism evidence="3 4">
    <name type="scientific">Lolium multiflorum</name>
    <name type="common">Italian ryegrass</name>
    <name type="synonym">Lolium perenne subsp. multiflorum</name>
    <dbReference type="NCBI Taxonomy" id="4521"/>
    <lineage>
        <taxon>Eukaryota</taxon>
        <taxon>Viridiplantae</taxon>
        <taxon>Streptophyta</taxon>
        <taxon>Embryophyta</taxon>
        <taxon>Tracheophyta</taxon>
        <taxon>Spermatophyta</taxon>
        <taxon>Magnoliopsida</taxon>
        <taxon>Liliopsida</taxon>
        <taxon>Poales</taxon>
        <taxon>Poaceae</taxon>
        <taxon>BOP clade</taxon>
        <taxon>Pooideae</taxon>
        <taxon>Poodae</taxon>
        <taxon>Poeae</taxon>
        <taxon>Poeae Chloroplast Group 2 (Poeae type)</taxon>
        <taxon>Loliodinae</taxon>
        <taxon>Loliinae</taxon>
        <taxon>Lolium</taxon>
    </lineage>
</organism>
<dbReference type="Pfam" id="PF00646">
    <property type="entry name" value="F-box"/>
    <property type="match status" value="1"/>
</dbReference>
<feature type="domain" description="F-box" evidence="1">
    <location>
        <begin position="10"/>
        <end position="43"/>
    </location>
</feature>
<protein>
    <recommendedName>
        <fullName evidence="5">F-box domain-containing protein</fullName>
    </recommendedName>
</protein>
<dbReference type="PANTHER" id="PTHR44586">
    <property type="entry name" value="F-BOX DOMAIN CONTAINING PROTEIN, EXPRESSED"/>
    <property type="match status" value="1"/>
</dbReference>
<feature type="domain" description="KIB1-4 beta-propeller" evidence="2">
    <location>
        <begin position="82"/>
        <end position="348"/>
    </location>
</feature>
<evidence type="ECO:0000313" key="3">
    <source>
        <dbReference type="EMBL" id="KAK1645467.1"/>
    </source>
</evidence>
<dbReference type="InterPro" id="IPR036047">
    <property type="entry name" value="F-box-like_dom_sf"/>
</dbReference>
<evidence type="ECO:0000313" key="4">
    <source>
        <dbReference type="Proteomes" id="UP001231189"/>
    </source>
</evidence>
<dbReference type="Gene3D" id="1.20.1280.50">
    <property type="match status" value="1"/>
</dbReference>
<evidence type="ECO:0000259" key="2">
    <source>
        <dbReference type="Pfam" id="PF03478"/>
    </source>
</evidence>
<dbReference type="SUPFAM" id="SSF81383">
    <property type="entry name" value="F-box domain"/>
    <property type="match status" value="1"/>
</dbReference>
<reference evidence="3" key="1">
    <citation type="submission" date="2023-07" db="EMBL/GenBank/DDBJ databases">
        <title>A chromosome-level genome assembly of Lolium multiflorum.</title>
        <authorList>
            <person name="Chen Y."/>
            <person name="Copetti D."/>
            <person name="Kolliker R."/>
            <person name="Studer B."/>
        </authorList>
    </citation>
    <scope>NUCLEOTIDE SEQUENCE</scope>
    <source>
        <strain evidence="3">02402/16</strain>
        <tissue evidence="3">Leaf</tissue>
    </source>
</reference>
<dbReference type="PANTHER" id="PTHR44586:SF25">
    <property type="entry name" value="(WILD MALAYSIAN BANANA) HYPOTHETICAL PROTEIN"/>
    <property type="match status" value="1"/>
</dbReference>
<accession>A0AAD8W959</accession>
<dbReference type="InterPro" id="IPR005174">
    <property type="entry name" value="KIB1-4_b-propeller"/>
</dbReference>
<dbReference type="Pfam" id="PF03478">
    <property type="entry name" value="Beta-prop_KIB1-4"/>
    <property type="match status" value="1"/>
</dbReference>
<gene>
    <name evidence="3" type="ORF">QYE76_063272</name>
</gene>
<dbReference type="InterPro" id="IPR001810">
    <property type="entry name" value="F-box_dom"/>
</dbReference>
<evidence type="ECO:0008006" key="5">
    <source>
        <dbReference type="Google" id="ProtNLM"/>
    </source>
</evidence>
<sequence length="386" mass="42604">MAYHRARSSWSELPWDLLDCILQHLELPEALAVASVCAPWRYAAGVLGVPRSGTPWLVSQSLGISPGEKAPGSEFRNLVLGASKTYTVSLPQRRHHLALCGASQGWLIGSDELSDLLLYNPFTFAVIPLPPITDLGGVRAVYDHDGLTIVGYDYGNSDELLCRPPNKHALGCRFYEKVALSCDPSRGGGDCIAMAIYGINQRRLLMLKVGGGQWMAPLQIDQEEVGVRQDNESPDPQKRFYSVTMYGVVATWDLDTGPAQEPEKHVIINAEATYRGILARFLVSTPWGGLLQIRVKRRTGRYRSSQIKVEVLEVDVEERTLVKLSRATAFREHAVFVGLNESACLDAKVASFNIFTHHSAKVRSSIHSWVLAGGMPIQTFPIPRLV</sequence>
<proteinExistence type="predicted"/>
<dbReference type="Proteomes" id="UP001231189">
    <property type="component" value="Unassembled WGS sequence"/>
</dbReference>